<dbReference type="GO" id="GO:0005634">
    <property type="term" value="C:nucleus"/>
    <property type="evidence" value="ECO:0007669"/>
    <property type="project" value="UniProtKB-SubCell"/>
</dbReference>
<feature type="region of interest" description="Disordered" evidence="6">
    <location>
        <begin position="469"/>
        <end position="489"/>
    </location>
</feature>
<comment type="subcellular location">
    <subcellularLocation>
        <location evidence="1">Nucleus</location>
    </subcellularLocation>
</comment>
<evidence type="ECO:0000256" key="2">
    <source>
        <dbReference type="ARBA" id="ARBA00023015"/>
    </source>
</evidence>
<protein>
    <recommendedName>
        <fullName evidence="9">Suppressor of anucleate metulae protein B</fullName>
    </recommendedName>
</protein>
<keyword evidence="3" id="KW-0238">DNA-binding</keyword>
<dbReference type="GO" id="GO:0000981">
    <property type="term" value="F:DNA-binding transcription factor activity, RNA polymerase II-specific"/>
    <property type="evidence" value="ECO:0007669"/>
    <property type="project" value="TreeGrafter"/>
</dbReference>
<name>A0A395RSW8_FUSSP</name>
<evidence type="ECO:0000256" key="5">
    <source>
        <dbReference type="ARBA" id="ARBA00023242"/>
    </source>
</evidence>
<evidence type="ECO:0000313" key="7">
    <source>
        <dbReference type="EMBL" id="RGP63240.1"/>
    </source>
</evidence>
<proteinExistence type="predicted"/>
<evidence type="ECO:0000256" key="6">
    <source>
        <dbReference type="SAM" id="MobiDB-lite"/>
    </source>
</evidence>
<dbReference type="Proteomes" id="UP000266152">
    <property type="component" value="Unassembled WGS sequence"/>
</dbReference>
<reference evidence="7 8" key="1">
    <citation type="journal article" date="2018" name="PLoS Pathog.">
        <title>Evolution of structural diversity of trichothecenes, a family of toxins produced by plant pathogenic and entomopathogenic fungi.</title>
        <authorList>
            <person name="Proctor R.H."/>
            <person name="McCormick S.P."/>
            <person name="Kim H.S."/>
            <person name="Cardoza R.E."/>
            <person name="Stanley A.M."/>
            <person name="Lindo L."/>
            <person name="Kelly A."/>
            <person name="Brown D.W."/>
            <person name="Lee T."/>
            <person name="Vaughan M.M."/>
            <person name="Alexander N.J."/>
            <person name="Busman M."/>
            <person name="Gutierrez S."/>
        </authorList>
    </citation>
    <scope>NUCLEOTIDE SEQUENCE [LARGE SCALE GENOMIC DNA]</scope>
    <source>
        <strain evidence="7 8">NRRL 3299</strain>
    </source>
</reference>
<dbReference type="AlphaFoldDB" id="A0A395RSW8"/>
<evidence type="ECO:0000256" key="3">
    <source>
        <dbReference type="ARBA" id="ARBA00023125"/>
    </source>
</evidence>
<keyword evidence="8" id="KW-1185">Reference proteome</keyword>
<dbReference type="PANTHER" id="PTHR31845">
    <property type="entry name" value="FINGER DOMAIN PROTEIN, PUTATIVE-RELATED"/>
    <property type="match status" value="1"/>
</dbReference>
<keyword evidence="2" id="KW-0805">Transcription regulation</keyword>
<accession>A0A395RSW8</accession>
<evidence type="ECO:0008006" key="9">
    <source>
        <dbReference type="Google" id="ProtNLM"/>
    </source>
</evidence>
<keyword evidence="4" id="KW-0804">Transcription</keyword>
<gene>
    <name evidence="7" type="ORF">FSPOR_8712</name>
</gene>
<evidence type="ECO:0000256" key="1">
    <source>
        <dbReference type="ARBA" id="ARBA00004123"/>
    </source>
</evidence>
<dbReference type="STRING" id="5514.A0A395RSW8"/>
<evidence type="ECO:0000313" key="8">
    <source>
        <dbReference type="Proteomes" id="UP000266152"/>
    </source>
</evidence>
<comment type="caution">
    <text evidence="7">The sequence shown here is derived from an EMBL/GenBank/DDBJ whole genome shotgun (WGS) entry which is preliminary data.</text>
</comment>
<evidence type="ECO:0000256" key="4">
    <source>
        <dbReference type="ARBA" id="ARBA00023163"/>
    </source>
</evidence>
<dbReference type="InterPro" id="IPR051089">
    <property type="entry name" value="prtT"/>
</dbReference>
<keyword evidence="5" id="KW-0539">Nucleus</keyword>
<dbReference type="PANTHER" id="PTHR31845:SF10">
    <property type="entry name" value="ZN(II)2CYS6 TRANSCRIPTION FACTOR (EUROFUNG)"/>
    <property type="match status" value="1"/>
</dbReference>
<organism evidence="7 8">
    <name type="scientific">Fusarium sporotrichioides</name>
    <dbReference type="NCBI Taxonomy" id="5514"/>
    <lineage>
        <taxon>Eukaryota</taxon>
        <taxon>Fungi</taxon>
        <taxon>Dikarya</taxon>
        <taxon>Ascomycota</taxon>
        <taxon>Pezizomycotina</taxon>
        <taxon>Sordariomycetes</taxon>
        <taxon>Hypocreomycetidae</taxon>
        <taxon>Hypocreales</taxon>
        <taxon>Nectriaceae</taxon>
        <taxon>Fusarium</taxon>
    </lineage>
</organism>
<sequence>MGANGRVALPEHWTELSAARIHRQQCADEVDTIKKTCLEECGKRSVVDCEKCFPEVLDRMRARYCDAEGREWFSQRRAFLNELDVLFTDVKDHKKMDLKTIEDSIASEKEAWYRWVLRMYPRFLSTGDSGADPDELRAMLDDPVKRREELIERIWEGVGKPANWEADVDSLTEKIATVRNDAAALKQLYITFFFKDSKTGDVVENAQPYLEAYEASDTMSIEQVIDRIAQDLKASLTTEPQRDTHRSRLDELRRAKMAFEQNRMQNKSRAQASQTPAISDYLYDLPPCSVCSKPMDPKNVLSCPLCQALVQLGGRQRMTVYCSDECLDKGFNDHVDKEHDCEAGDRCVQYNYEDTDTGEDTTSKAVVCKDCIDQCDIREQGSVEGDGKVAVYCSIECAKPNIGGHREGKHMTSAAGYEVSNLALPLWETAEKILKEGNPGLKFSLVERGDEGVWSQRRNAYHEWDLEHEGEEQNKTHQPPAPPPPAPSKTFTIDFKVSTQIEVDDNFDNLRDTHAQFMDSMFPLDGDTDLGSLEDSPLTCFPTPSSSHTHSIQSLHAKPQFNLDSAESLLTSFRRMLIHYPCIVLKPEETVASLAATKPFVLLAILAAASGSRTLQGHALYDEEFRKVLGLKFVAAGERSVDLLQGIMIYCAWYPFHLRPKNRQAFQYYRMAGDLVTDLELDQELAHLGSTVPGEMSSAQLDRLRVYLAYYYAVSKYVLHETHQDQITYRSDSFMFAFKKKDNLIPVWTTWTEACCDLLQRHAEVDGDVSLSYLTRLANMTNTANNSVRDNDPQVNQQAQLMLLGLETQHREMKEAMVPHLSRSAPVKLASLFFEIFLQGGSIFYLTRIKAKKPSFVNPSPTRLIRCVNNIRTLFDHLMNLDNLTCFTSADWTKFILCVILAVCLSFPITDVPDWDHGWARSQLRFGEFLEVMTEGPEDLTPASKRVDVLSASRVILRVLKAKYNRRVAIMTAPVLNEPLGHQGCPMFDKDMQPYLTAWDAEFDVQSALPAQDLNTDGQQPMYHDLWATMTMSWATDDNVTGP</sequence>
<dbReference type="EMBL" id="PXOF01000134">
    <property type="protein sequence ID" value="RGP63240.1"/>
    <property type="molecule type" value="Genomic_DNA"/>
</dbReference>
<dbReference type="GO" id="GO:0000976">
    <property type="term" value="F:transcription cis-regulatory region binding"/>
    <property type="evidence" value="ECO:0007669"/>
    <property type="project" value="TreeGrafter"/>
</dbReference>